<sequence>MRCTNRRTSAAAAYYALTTLVSSTATTAAASFTTLPVRRQLSERRSYGNTLEVPVSLLTTTHSLPKGRKRPSSVALFSSSSSLGKEAGASVVDSMVIHSIVETESTQDEARRLIMDELSSAHDNFAVLATEQTRGRGTCGRSWIGRKGNVFLTVGIKSEEVPIHPITLVPLKMGVLVARAIHDRIQNSGNSSSGKGTCAVTVKWPNDVLVDGKKVAGILIENFIHDNQVWFLVGIGINVAEAPAIDSQGPEGGRPSACILDYCGSSATINATEECNALATQIANSVHTWVQNSTGQYETSRDVVKEWEEWAELGKELFLRDDASREPVIPLGIEPDGRLRVRDRNGRERFLVADYLY</sequence>
<reference evidence="4" key="1">
    <citation type="submission" date="2021-01" db="EMBL/GenBank/DDBJ databases">
        <authorList>
            <person name="Corre E."/>
            <person name="Pelletier E."/>
            <person name="Niang G."/>
            <person name="Scheremetjew M."/>
            <person name="Finn R."/>
            <person name="Kale V."/>
            <person name="Holt S."/>
            <person name="Cochrane G."/>
            <person name="Meng A."/>
            <person name="Brown T."/>
            <person name="Cohen L."/>
        </authorList>
    </citation>
    <scope>NUCLEOTIDE SEQUENCE</scope>
    <source>
        <strain evidence="4">CCMP2084</strain>
    </source>
</reference>
<dbReference type="InterPro" id="IPR004143">
    <property type="entry name" value="BPL_LPL_catalytic"/>
</dbReference>
<name>A0A7S2U6B7_9STRA</name>
<dbReference type="AlphaFoldDB" id="A0A7S2U6B7"/>
<gene>
    <name evidence="4" type="ORF">ASEP1449_LOCUS1668</name>
</gene>
<dbReference type="GO" id="GO:0004077">
    <property type="term" value="F:biotin--[biotin carboxyl-carrier protein] ligase activity"/>
    <property type="evidence" value="ECO:0007669"/>
    <property type="project" value="InterPro"/>
</dbReference>
<protein>
    <recommendedName>
        <fullName evidence="3">BPL/LPL catalytic domain-containing protein</fullName>
    </recommendedName>
</protein>
<proteinExistence type="inferred from homology"/>
<dbReference type="InterPro" id="IPR045864">
    <property type="entry name" value="aa-tRNA-synth_II/BPL/LPL"/>
</dbReference>
<evidence type="ECO:0000259" key="3">
    <source>
        <dbReference type="Pfam" id="PF03099"/>
    </source>
</evidence>
<dbReference type="SUPFAM" id="SSF55681">
    <property type="entry name" value="Class II aaRS and biotin synthetases"/>
    <property type="match status" value="1"/>
</dbReference>
<feature type="domain" description="BPL/LPL catalytic" evidence="3">
    <location>
        <begin position="116"/>
        <end position="238"/>
    </location>
</feature>
<dbReference type="EMBL" id="HBHQ01002595">
    <property type="protein sequence ID" value="CAD9809845.1"/>
    <property type="molecule type" value="Transcribed_RNA"/>
</dbReference>
<dbReference type="InterPro" id="IPR004408">
    <property type="entry name" value="Biotin_CoA_COase_ligase"/>
</dbReference>
<evidence type="ECO:0000256" key="2">
    <source>
        <dbReference type="ARBA" id="ARBA00022598"/>
    </source>
</evidence>
<evidence type="ECO:0000256" key="1">
    <source>
        <dbReference type="ARBA" id="ARBA00009934"/>
    </source>
</evidence>
<accession>A0A7S2U6B7</accession>
<dbReference type="Gene3D" id="3.30.930.10">
    <property type="entry name" value="Bira Bifunctional Protein, Domain 2"/>
    <property type="match status" value="1"/>
</dbReference>
<dbReference type="PANTHER" id="PTHR12835:SF5">
    <property type="entry name" value="BIOTIN--PROTEIN LIGASE"/>
    <property type="match status" value="1"/>
</dbReference>
<evidence type="ECO:0000313" key="4">
    <source>
        <dbReference type="EMBL" id="CAD9809845.1"/>
    </source>
</evidence>
<comment type="similarity">
    <text evidence="1">Belongs to the biotin--protein ligase family.</text>
</comment>
<dbReference type="GO" id="GO:0005737">
    <property type="term" value="C:cytoplasm"/>
    <property type="evidence" value="ECO:0007669"/>
    <property type="project" value="TreeGrafter"/>
</dbReference>
<dbReference type="CDD" id="cd16442">
    <property type="entry name" value="BPL"/>
    <property type="match status" value="1"/>
</dbReference>
<dbReference type="Pfam" id="PF03099">
    <property type="entry name" value="BPL_LplA_LipB"/>
    <property type="match status" value="1"/>
</dbReference>
<organism evidence="4">
    <name type="scientific">Attheya septentrionalis</name>
    <dbReference type="NCBI Taxonomy" id="420275"/>
    <lineage>
        <taxon>Eukaryota</taxon>
        <taxon>Sar</taxon>
        <taxon>Stramenopiles</taxon>
        <taxon>Ochrophyta</taxon>
        <taxon>Bacillariophyta</taxon>
        <taxon>Coscinodiscophyceae</taxon>
        <taxon>Chaetocerotophycidae</taxon>
        <taxon>Chaetocerotales</taxon>
        <taxon>Attheyaceae</taxon>
        <taxon>Attheya</taxon>
    </lineage>
</organism>
<keyword evidence="2" id="KW-0436">Ligase</keyword>
<dbReference type="PANTHER" id="PTHR12835">
    <property type="entry name" value="BIOTIN PROTEIN LIGASE"/>
    <property type="match status" value="1"/>
</dbReference>
<dbReference type="NCBIfam" id="TIGR00121">
    <property type="entry name" value="birA_ligase"/>
    <property type="match status" value="1"/>
</dbReference>